<evidence type="ECO:0000313" key="3">
    <source>
        <dbReference type="Proteomes" id="UP000823485"/>
    </source>
</evidence>
<dbReference type="EMBL" id="JAFBFH010000014">
    <property type="protein sequence ID" value="MBM7715340.1"/>
    <property type="molecule type" value="Genomic_DNA"/>
</dbReference>
<feature type="domain" description="Class II aldolase/adducin N-terminal" evidence="1">
    <location>
        <begin position="203"/>
        <end position="287"/>
    </location>
</feature>
<evidence type="ECO:0000313" key="2">
    <source>
        <dbReference type="EMBL" id="MBM7715340.1"/>
    </source>
</evidence>
<accession>A0ABS2R7J7</accession>
<dbReference type="Pfam" id="PF00596">
    <property type="entry name" value="Aldolase_II"/>
    <property type="match status" value="1"/>
</dbReference>
<dbReference type="InterPro" id="IPR036409">
    <property type="entry name" value="Aldolase_II/adducin_N_sf"/>
</dbReference>
<dbReference type="SUPFAM" id="SSF53639">
    <property type="entry name" value="AraD/HMP-PK domain-like"/>
    <property type="match status" value="1"/>
</dbReference>
<name>A0ABS2R7J7_9BACI</name>
<keyword evidence="3" id="KW-1185">Reference proteome</keyword>
<dbReference type="RefSeq" id="WP_205179349.1">
    <property type="nucleotide sequence ID" value="NZ_JAFBFH010000014.1"/>
</dbReference>
<proteinExistence type="predicted"/>
<gene>
    <name evidence="2" type="ORF">JOC94_002327</name>
</gene>
<comment type="caution">
    <text evidence="2">The sequence shown here is derived from an EMBL/GenBank/DDBJ whole genome shotgun (WGS) entry which is preliminary data.</text>
</comment>
<organism evidence="2 3">
    <name type="scientific">Siminovitchia thermophila</name>
    <dbReference type="NCBI Taxonomy" id="1245522"/>
    <lineage>
        <taxon>Bacteria</taxon>
        <taxon>Bacillati</taxon>
        <taxon>Bacillota</taxon>
        <taxon>Bacilli</taxon>
        <taxon>Bacillales</taxon>
        <taxon>Bacillaceae</taxon>
        <taxon>Siminovitchia</taxon>
    </lineage>
</organism>
<sequence>MKIYLVGGTFDEKRGKASGLIAKIYWALKEQAQVADVQLYNGGHIETLRKLHDENLMEDADAIMWFANVPNEFEKYRDIKKHYPRKLLVTSKRNHDEYKFNYLVNHALGLKANLVIEFSRGEEGRFQTRLFDPLGAVWVDRTYDIQVLVEGLVERLAYLKTVKRIGTRYKEGVIAIPNESEFVSLVKQLSDRFHDLIHPAEGVTRFLGNASFRCRHGFPSFRHGDKIFVSRRNIDKRNLGLDGFVPVQKGKDGKIYYYGEYKPSVDTPIQLALYESYQNVNYMVHSHVYIEDAPFTEVAVPCGGLQEVKEIQKIFPDRTTTNVAINLIGHGSLILASSVQDIEGFLDRYISRPIPEVMNSMVMKC</sequence>
<dbReference type="InterPro" id="IPR001303">
    <property type="entry name" value="Aldolase_II/adducin_N"/>
</dbReference>
<protein>
    <recommendedName>
        <fullName evidence="1">Class II aldolase/adducin N-terminal domain-containing protein</fullName>
    </recommendedName>
</protein>
<dbReference type="Proteomes" id="UP000823485">
    <property type="component" value="Unassembled WGS sequence"/>
</dbReference>
<reference evidence="2 3" key="1">
    <citation type="submission" date="2021-01" db="EMBL/GenBank/DDBJ databases">
        <title>Genomic Encyclopedia of Type Strains, Phase IV (KMG-IV): sequencing the most valuable type-strain genomes for metagenomic binning, comparative biology and taxonomic classification.</title>
        <authorList>
            <person name="Goeker M."/>
        </authorList>
    </citation>
    <scope>NUCLEOTIDE SEQUENCE [LARGE SCALE GENOMIC DNA]</scope>
    <source>
        <strain evidence="2 3">DSM 105453</strain>
    </source>
</reference>
<evidence type="ECO:0000259" key="1">
    <source>
        <dbReference type="Pfam" id="PF00596"/>
    </source>
</evidence>
<dbReference type="Gene3D" id="3.40.225.10">
    <property type="entry name" value="Class II aldolase/adducin N-terminal domain"/>
    <property type="match status" value="1"/>
</dbReference>